<sequence length="62" mass="6744">QTRAPRPLKARLHFPASKLAKTKEKTKKDSTAANSQGLNSKQNADQPEFLASIPNLRQNGGS</sequence>
<evidence type="ECO:0000256" key="1">
    <source>
        <dbReference type="SAM" id="MobiDB-lite"/>
    </source>
</evidence>
<feature type="compositionally biased region" description="Basic residues" evidence="1">
    <location>
        <begin position="1"/>
        <end position="12"/>
    </location>
</feature>
<name>A0A392Q607_9FABA</name>
<dbReference type="EMBL" id="LXQA010111391">
    <property type="protein sequence ID" value="MCI18685.1"/>
    <property type="molecule type" value="Genomic_DNA"/>
</dbReference>
<proteinExistence type="predicted"/>
<protein>
    <submittedName>
        <fullName evidence="2">DNA glycosylase</fullName>
    </submittedName>
</protein>
<keyword evidence="3" id="KW-1185">Reference proteome</keyword>
<feature type="non-terminal residue" evidence="2">
    <location>
        <position position="1"/>
    </location>
</feature>
<feature type="compositionally biased region" description="Basic and acidic residues" evidence="1">
    <location>
        <begin position="21"/>
        <end position="30"/>
    </location>
</feature>
<feature type="region of interest" description="Disordered" evidence="1">
    <location>
        <begin position="1"/>
        <end position="62"/>
    </location>
</feature>
<feature type="compositionally biased region" description="Polar residues" evidence="1">
    <location>
        <begin position="34"/>
        <end position="45"/>
    </location>
</feature>
<evidence type="ECO:0000313" key="2">
    <source>
        <dbReference type="EMBL" id="MCI18685.1"/>
    </source>
</evidence>
<reference evidence="2 3" key="1">
    <citation type="journal article" date="2018" name="Front. Plant Sci.">
        <title>Red Clover (Trifolium pratense) and Zigzag Clover (T. medium) - A Picture of Genomic Similarities and Differences.</title>
        <authorList>
            <person name="Dluhosova J."/>
            <person name="Istvanek J."/>
            <person name="Nedelnik J."/>
            <person name="Repkova J."/>
        </authorList>
    </citation>
    <scope>NUCLEOTIDE SEQUENCE [LARGE SCALE GENOMIC DNA]</scope>
    <source>
        <strain evidence="3">cv. 10/8</strain>
        <tissue evidence="2">Leaf</tissue>
    </source>
</reference>
<evidence type="ECO:0000313" key="3">
    <source>
        <dbReference type="Proteomes" id="UP000265520"/>
    </source>
</evidence>
<organism evidence="2 3">
    <name type="scientific">Trifolium medium</name>
    <dbReference type="NCBI Taxonomy" id="97028"/>
    <lineage>
        <taxon>Eukaryota</taxon>
        <taxon>Viridiplantae</taxon>
        <taxon>Streptophyta</taxon>
        <taxon>Embryophyta</taxon>
        <taxon>Tracheophyta</taxon>
        <taxon>Spermatophyta</taxon>
        <taxon>Magnoliopsida</taxon>
        <taxon>eudicotyledons</taxon>
        <taxon>Gunneridae</taxon>
        <taxon>Pentapetalae</taxon>
        <taxon>rosids</taxon>
        <taxon>fabids</taxon>
        <taxon>Fabales</taxon>
        <taxon>Fabaceae</taxon>
        <taxon>Papilionoideae</taxon>
        <taxon>50 kb inversion clade</taxon>
        <taxon>NPAAA clade</taxon>
        <taxon>Hologalegina</taxon>
        <taxon>IRL clade</taxon>
        <taxon>Trifolieae</taxon>
        <taxon>Trifolium</taxon>
    </lineage>
</organism>
<dbReference type="AlphaFoldDB" id="A0A392Q607"/>
<comment type="caution">
    <text evidence="2">The sequence shown here is derived from an EMBL/GenBank/DDBJ whole genome shotgun (WGS) entry which is preliminary data.</text>
</comment>
<accession>A0A392Q607</accession>
<dbReference type="Proteomes" id="UP000265520">
    <property type="component" value="Unassembled WGS sequence"/>
</dbReference>